<dbReference type="PANTHER" id="PTHR43537:SF5">
    <property type="entry name" value="UXU OPERON TRANSCRIPTIONAL REGULATOR"/>
    <property type="match status" value="1"/>
</dbReference>
<proteinExistence type="predicted"/>
<evidence type="ECO:0000256" key="2">
    <source>
        <dbReference type="ARBA" id="ARBA00023125"/>
    </source>
</evidence>
<reference evidence="6" key="1">
    <citation type="journal article" date="2019" name="Int. J. Syst. Evol. Microbiol.">
        <title>The Global Catalogue of Microorganisms (GCM) 10K type strain sequencing project: providing services to taxonomists for standard genome sequencing and annotation.</title>
        <authorList>
            <consortium name="The Broad Institute Genomics Platform"/>
            <consortium name="The Broad Institute Genome Sequencing Center for Infectious Disease"/>
            <person name="Wu L."/>
            <person name="Ma J."/>
        </authorList>
    </citation>
    <scope>NUCLEOTIDE SEQUENCE [LARGE SCALE GENOMIC DNA]</scope>
    <source>
        <strain evidence="6">CGMCC 1.12286</strain>
    </source>
</reference>
<sequence length="223" mass="24409">MFEQISDNIALSQKIVAQVTDAIVRGELKPGDRIPTERDLAVVFGVSRTAIRDAIKILSGRGVLDVRHGVGIFVASADPEVTSLEFAGAKIQDLFEIRQTLETQAASWAAQRGTPEHIQRLRNIIDEARRSADTLTILAEKDAQFHMAIAEASENMLLVKVMWMLLDALAEGRQQSLTIPNRALASLDEHEQIVDAIEAGQSADAAKAMESHLHSVRRAIIGK</sequence>
<name>A0ABW4JLA8_9BACL</name>
<evidence type="ECO:0000313" key="6">
    <source>
        <dbReference type="Proteomes" id="UP001597079"/>
    </source>
</evidence>
<gene>
    <name evidence="5" type="ORF">ACFSB2_21315</name>
</gene>
<dbReference type="PROSITE" id="PS50949">
    <property type="entry name" value="HTH_GNTR"/>
    <property type="match status" value="1"/>
</dbReference>
<keyword evidence="6" id="KW-1185">Reference proteome</keyword>
<keyword evidence="3" id="KW-0804">Transcription</keyword>
<dbReference type="RefSeq" id="WP_377945130.1">
    <property type="nucleotide sequence ID" value="NZ_JBHUCX010000089.1"/>
</dbReference>
<keyword evidence="1" id="KW-0805">Transcription regulation</keyword>
<dbReference type="SMART" id="SM00895">
    <property type="entry name" value="FCD"/>
    <property type="match status" value="1"/>
</dbReference>
<dbReference type="SMART" id="SM00345">
    <property type="entry name" value="HTH_GNTR"/>
    <property type="match status" value="1"/>
</dbReference>
<dbReference type="PRINTS" id="PR00035">
    <property type="entry name" value="HTHGNTR"/>
</dbReference>
<dbReference type="InterPro" id="IPR008920">
    <property type="entry name" value="TF_FadR/GntR_C"/>
</dbReference>
<dbReference type="EMBL" id="JBHUCX010000089">
    <property type="protein sequence ID" value="MFD1677216.1"/>
    <property type="molecule type" value="Genomic_DNA"/>
</dbReference>
<evidence type="ECO:0000259" key="4">
    <source>
        <dbReference type="PROSITE" id="PS50949"/>
    </source>
</evidence>
<dbReference type="PANTHER" id="PTHR43537">
    <property type="entry name" value="TRANSCRIPTIONAL REGULATOR, GNTR FAMILY"/>
    <property type="match status" value="1"/>
</dbReference>
<organism evidence="5 6">
    <name type="scientific">Alicyclobacillus fodiniaquatilis</name>
    <dbReference type="NCBI Taxonomy" id="1661150"/>
    <lineage>
        <taxon>Bacteria</taxon>
        <taxon>Bacillati</taxon>
        <taxon>Bacillota</taxon>
        <taxon>Bacilli</taxon>
        <taxon>Bacillales</taxon>
        <taxon>Alicyclobacillaceae</taxon>
        <taxon>Alicyclobacillus</taxon>
    </lineage>
</organism>
<evidence type="ECO:0000313" key="5">
    <source>
        <dbReference type="EMBL" id="MFD1677216.1"/>
    </source>
</evidence>
<feature type="domain" description="HTH gntR-type" evidence="4">
    <location>
        <begin position="9"/>
        <end position="77"/>
    </location>
</feature>
<dbReference type="InterPro" id="IPR011711">
    <property type="entry name" value="GntR_C"/>
</dbReference>
<dbReference type="SUPFAM" id="SSF48008">
    <property type="entry name" value="GntR ligand-binding domain-like"/>
    <property type="match status" value="1"/>
</dbReference>
<dbReference type="Gene3D" id="1.20.120.530">
    <property type="entry name" value="GntR ligand-binding domain-like"/>
    <property type="match status" value="1"/>
</dbReference>
<accession>A0ABW4JLA8</accession>
<dbReference type="InterPro" id="IPR000524">
    <property type="entry name" value="Tscrpt_reg_HTH_GntR"/>
</dbReference>
<evidence type="ECO:0000256" key="3">
    <source>
        <dbReference type="ARBA" id="ARBA00023163"/>
    </source>
</evidence>
<comment type="caution">
    <text evidence="5">The sequence shown here is derived from an EMBL/GenBank/DDBJ whole genome shotgun (WGS) entry which is preliminary data.</text>
</comment>
<evidence type="ECO:0000256" key="1">
    <source>
        <dbReference type="ARBA" id="ARBA00023015"/>
    </source>
</evidence>
<dbReference type="SUPFAM" id="SSF46785">
    <property type="entry name" value="Winged helix' DNA-binding domain"/>
    <property type="match status" value="1"/>
</dbReference>
<dbReference type="Gene3D" id="1.10.10.10">
    <property type="entry name" value="Winged helix-like DNA-binding domain superfamily/Winged helix DNA-binding domain"/>
    <property type="match status" value="1"/>
</dbReference>
<dbReference type="Pfam" id="PF07729">
    <property type="entry name" value="FCD"/>
    <property type="match status" value="1"/>
</dbReference>
<dbReference type="InterPro" id="IPR036388">
    <property type="entry name" value="WH-like_DNA-bd_sf"/>
</dbReference>
<protein>
    <submittedName>
        <fullName evidence="5">FadR/GntR family transcriptional regulator</fullName>
    </submittedName>
</protein>
<dbReference type="CDD" id="cd07377">
    <property type="entry name" value="WHTH_GntR"/>
    <property type="match status" value="1"/>
</dbReference>
<dbReference type="InterPro" id="IPR036390">
    <property type="entry name" value="WH_DNA-bd_sf"/>
</dbReference>
<dbReference type="Proteomes" id="UP001597079">
    <property type="component" value="Unassembled WGS sequence"/>
</dbReference>
<dbReference type="Pfam" id="PF00392">
    <property type="entry name" value="GntR"/>
    <property type="match status" value="1"/>
</dbReference>
<keyword evidence="2" id="KW-0238">DNA-binding</keyword>